<protein>
    <submittedName>
        <fullName evidence="3">3-oxoacid CoA-transferase subunit A</fullName>
        <ecNumber evidence="3">2.8.3.5</ecNumber>
    </submittedName>
</protein>
<sequence length="280" mass="30056">MNSKIITRKCGIYLCYRCLMIDKTHWTAREAVADIADGVSIAVGGFGLVGVPEVLIDALIEQGASGLTIISNNLGREDAGLGRLLAADRISTSIGSYVSNNAEYLRRYLEGDIELQFVPQGTLAEKLRAGGAGIPAFYTSAGVGTDMTTTGLPKRYRPGEGGQPPTPVEFTAPKETRSFGGELYLLEEALTPDVGLVHAHKADRYGNLVFRLTARNFNPDVARAAKLTIVQAEYVVDELDPDEVHVPGIAVDRVVEVGRQDVKVERRTVTPRAAGNGSEA</sequence>
<dbReference type="SUPFAM" id="SSF100950">
    <property type="entry name" value="NagB/RpiA/CoA transferase-like"/>
    <property type="match status" value="1"/>
</dbReference>
<dbReference type="EMBL" id="CAJZ01000008">
    <property type="protein sequence ID" value="CCI82827.1"/>
    <property type="molecule type" value="Genomic_DNA"/>
</dbReference>
<evidence type="ECO:0000256" key="2">
    <source>
        <dbReference type="ARBA" id="ARBA00022679"/>
    </source>
</evidence>
<comment type="similarity">
    <text evidence="1">Belongs to the 3-oxoacid CoA-transferase subunit A family.</text>
</comment>
<dbReference type="InterPro" id="IPR004165">
    <property type="entry name" value="CoA_trans_fam_I"/>
</dbReference>
<dbReference type="Pfam" id="PF01144">
    <property type="entry name" value="CoA_trans"/>
    <property type="match status" value="1"/>
</dbReference>
<dbReference type="PANTHER" id="PTHR13707:SF60">
    <property type="entry name" value="ACETATE COA-TRANSFERASE SUBUNIT ALPHA"/>
    <property type="match status" value="1"/>
</dbReference>
<dbReference type="SMART" id="SM00882">
    <property type="entry name" value="CoA_trans"/>
    <property type="match status" value="1"/>
</dbReference>
<dbReference type="PROSITE" id="PS01273">
    <property type="entry name" value="COA_TRANSF_1"/>
    <property type="match status" value="1"/>
</dbReference>
<dbReference type="InterPro" id="IPR037171">
    <property type="entry name" value="NagB/RpiA_transferase-like"/>
</dbReference>
<evidence type="ECO:0000313" key="3">
    <source>
        <dbReference type="EMBL" id="CCI82827.1"/>
    </source>
</evidence>
<dbReference type="AlphaFoldDB" id="I7L7T4"/>
<accession>I7L7T4</accession>
<dbReference type="PANTHER" id="PTHR13707">
    <property type="entry name" value="KETOACID-COENZYME A TRANSFERASE"/>
    <property type="match status" value="1"/>
</dbReference>
<evidence type="ECO:0000313" key="4">
    <source>
        <dbReference type="Proteomes" id="UP000011016"/>
    </source>
</evidence>
<name>I7L7T4_9CORY</name>
<dbReference type="InterPro" id="IPR012792">
    <property type="entry name" value="3-oxoacid_CoA-transf_A"/>
</dbReference>
<reference evidence="3 4" key="1">
    <citation type="journal article" date="2012" name="J. Bacteriol.">
        <title>Draft Genome Sequence of Turicella otitidis ATCC 51513, Isolated from Middle Ear Fluid from a Child with Otitis Media.</title>
        <authorList>
            <person name="Brinkrolf K."/>
            <person name="Schneider J."/>
            <person name="Knecht M."/>
            <person name="Ruckert C."/>
            <person name="Tauch A."/>
        </authorList>
    </citation>
    <scope>NUCLEOTIDE SEQUENCE [LARGE SCALE GENOMIC DNA]</scope>
    <source>
        <strain evidence="3 4">ATCC 51513</strain>
    </source>
</reference>
<dbReference type="EC" id="2.8.3.5" evidence="3"/>
<proteinExistence type="inferred from homology"/>
<dbReference type="Proteomes" id="UP000011016">
    <property type="component" value="Unassembled WGS sequence"/>
</dbReference>
<keyword evidence="2 3" id="KW-0808">Transferase</keyword>
<dbReference type="GO" id="GO:0008260">
    <property type="term" value="F:succinyl-CoA:3-oxo-acid CoA-transferase activity"/>
    <property type="evidence" value="ECO:0007669"/>
    <property type="project" value="UniProtKB-EC"/>
</dbReference>
<dbReference type="NCBIfam" id="TIGR02429">
    <property type="entry name" value="pcaI_scoA_fam"/>
    <property type="match status" value="1"/>
</dbReference>
<organism evidence="3 4">
    <name type="scientific">Corynebacterium otitidis ATCC 51513</name>
    <dbReference type="NCBI Taxonomy" id="883169"/>
    <lineage>
        <taxon>Bacteria</taxon>
        <taxon>Bacillati</taxon>
        <taxon>Actinomycetota</taxon>
        <taxon>Actinomycetes</taxon>
        <taxon>Mycobacteriales</taxon>
        <taxon>Corynebacteriaceae</taxon>
        <taxon>Corynebacterium</taxon>
    </lineage>
</organism>
<evidence type="ECO:0000256" key="1">
    <source>
        <dbReference type="ARBA" id="ARBA00005612"/>
    </source>
</evidence>
<dbReference type="Gene3D" id="3.40.1080.10">
    <property type="entry name" value="Glutaconate Coenzyme A-transferase"/>
    <property type="match status" value="1"/>
</dbReference>
<dbReference type="InterPro" id="IPR004163">
    <property type="entry name" value="CoA_transf_BS"/>
</dbReference>
<comment type="caution">
    <text evidence="3">The sequence shown here is derived from an EMBL/GenBank/DDBJ whole genome shotgun (WGS) entry which is preliminary data.</text>
</comment>
<gene>
    <name evidence="3" type="primary">pcaI</name>
    <name evidence="3" type="ORF">BN46_0074</name>
</gene>